<keyword evidence="5" id="KW-0813">Transport</keyword>
<feature type="compositionally biased region" description="Basic residues" evidence="6">
    <location>
        <begin position="1"/>
        <end position="16"/>
    </location>
</feature>
<keyword evidence="4" id="KW-0496">Mitochondrion</keyword>
<evidence type="ECO:0000256" key="5">
    <source>
        <dbReference type="ARBA" id="ARBA00023114"/>
    </source>
</evidence>
<evidence type="ECO:0000256" key="3">
    <source>
        <dbReference type="ARBA" id="ARBA00022452"/>
    </source>
</evidence>
<keyword evidence="8" id="KW-1185">Reference proteome</keyword>
<dbReference type="GO" id="GO:0008308">
    <property type="term" value="F:voltage-gated monoatomic anion channel activity"/>
    <property type="evidence" value="ECO:0007669"/>
    <property type="project" value="InterPro"/>
</dbReference>
<dbReference type="FunCoup" id="B4MU49">
    <property type="interactions" value="1"/>
</dbReference>
<keyword evidence="5" id="KW-0406">Ion transport</keyword>
<dbReference type="OMA" id="YKIGAWH"/>
<evidence type="ECO:0000313" key="7">
    <source>
        <dbReference type="EMBL" id="EDW75638.1"/>
    </source>
</evidence>
<evidence type="ECO:0000256" key="6">
    <source>
        <dbReference type="SAM" id="MobiDB-lite"/>
    </source>
</evidence>
<proteinExistence type="inferred from homology"/>
<keyword evidence="3" id="KW-0812">Transmembrane</keyword>
<dbReference type="STRING" id="7260.B4MU49"/>
<dbReference type="GO" id="GO:0005741">
    <property type="term" value="C:mitochondrial outer membrane"/>
    <property type="evidence" value="ECO:0007669"/>
    <property type="project" value="UniProtKB-SubCell"/>
</dbReference>
<dbReference type="PANTHER" id="PTHR11743:SF70">
    <property type="entry name" value="GH26960P-RELATED"/>
    <property type="match status" value="1"/>
</dbReference>
<dbReference type="Proteomes" id="UP000007798">
    <property type="component" value="Unassembled WGS sequence"/>
</dbReference>
<organism evidence="7 8">
    <name type="scientific">Drosophila willistoni</name>
    <name type="common">Fruit fly</name>
    <dbReference type="NCBI Taxonomy" id="7260"/>
    <lineage>
        <taxon>Eukaryota</taxon>
        <taxon>Metazoa</taxon>
        <taxon>Ecdysozoa</taxon>
        <taxon>Arthropoda</taxon>
        <taxon>Hexapoda</taxon>
        <taxon>Insecta</taxon>
        <taxon>Pterygota</taxon>
        <taxon>Neoptera</taxon>
        <taxon>Endopterygota</taxon>
        <taxon>Diptera</taxon>
        <taxon>Brachycera</taxon>
        <taxon>Muscomorpha</taxon>
        <taxon>Ephydroidea</taxon>
        <taxon>Drosophilidae</taxon>
        <taxon>Drosophila</taxon>
        <taxon>Sophophora</taxon>
    </lineage>
</organism>
<name>B4MU49_DROWI</name>
<evidence type="ECO:0000313" key="8">
    <source>
        <dbReference type="Proteomes" id="UP000007798"/>
    </source>
</evidence>
<dbReference type="HOGENOM" id="CLU_840130_0_0_1"/>
<accession>B4MU49</accession>
<dbReference type="Pfam" id="PF01459">
    <property type="entry name" value="Porin_3"/>
    <property type="match status" value="1"/>
</dbReference>
<dbReference type="PANTHER" id="PTHR11743">
    <property type="entry name" value="VOLTAGE-DEPENDENT ANION-SELECTIVE CHANNEL"/>
    <property type="match status" value="1"/>
</dbReference>
<evidence type="ECO:0000256" key="4">
    <source>
        <dbReference type="ARBA" id="ARBA00022787"/>
    </source>
</evidence>
<evidence type="ECO:0008006" key="9">
    <source>
        <dbReference type="Google" id="ProtNLM"/>
    </source>
</evidence>
<sequence length="331" mass="36961">MRRRTLSSVFQRRKRQQSGAAEEANEEEDEQVASGSEEDTELMPPPPLEGQMGSYFNVGGWAKECLIRGYKYGVFHMQCGTTTDNDVGLTTFGSAYPDFKNVFGGVEIRKQFGPYHLSHNWLSNNEWLSEAGVDTPLAGGIFSALIRTAYSKHENFEIKAKVKAGYELSPVKTEFVLPVVNEPKVMGYFVVAPATNWLLGYRAVYNLEEKGFDKHAFCLGYDDGSSEIGLKLENFQDVRGSVFQRLGERFAVALKMNLYGGGETRRIAFGGQYMLDSGSLVKAKVREDGNIGFVYQSKLNDNMEINYHFGFEGKSPIDGDHKIGVAWILNS</sequence>
<dbReference type="AlphaFoldDB" id="B4MU49"/>
<dbReference type="EMBL" id="CH963852">
    <property type="protein sequence ID" value="EDW75638.1"/>
    <property type="molecule type" value="Genomic_DNA"/>
</dbReference>
<evidence type="ECO:0000256" key="1">
    <source>
        <dbReference type="ARBA" id="ARBA00004294"/>
    </source>
</evidence>
<keyword evidence="5" id="KW-0626">Porin</keyword>
<dbReference type="InterPro" id="IPR001925">
    <property type="entry name" value="Porin_Euk"/>
</dbReference>
<dbReference type="eggNOG" id="KOG3126">
    <property type="taxonomic scope" value="Eukaryota"/>
</dbReference>
<reference evidence="7 8" key="1">
    <citation type="journal article" date="2007" name="Nature">
        <title>Evolution of genes and genomes on the Drosophila phylogeny.</title>
        <authorList>
            <consortium name="Drosophila 12 Genomes Consortium"/>
            <person name="Clark A.G."/>
            <person name="Eisen M.B."/>
            <person name="Smith D.R."/>
            <person name="Bergman C.M."/>
            <person name="Oliver B."/>
            <person name="Markow T.A."/>
            <person name="Kaufman T.C."/>
            <person name="Kellis M."/>
            <person name="Gelbart W."/>
            <person name="Iyer V.N."/>
            <person name="Pollard D.A."/>
            <person name="Sackton T.B."/>
            <person name="Larracuente A.M."/>
            <person name="Singh N.D."/>
            <person name="Abad J.P."/>
            <person name="Abt D.N."/>
            <person name="Adryan B."/>
            <person name="Aguade M."/>
            <person name="Akashi H."/>
            <person name="Anderson W.W."/>
            <person name="Aquadro C.F."/>
            <person name="Ardell D.H."/>
            <person name="Arguello R."/>
            <person name="Artieri C.G."/>
            <person name="Barbash D.A."/>
            <person name="Barker D."/>
            <person name="Barsanti P."/>
            <person name="Batterham P."/>
            <person name="Batzoglou S."/>
            <person name="Begun D."/>
            <person name="Bhutkar A."/>
            <person name="Blanco E."/>
            <person name="Bosak S.A."/>
            <person name="Bradley R.K."/>
            <person name="Brand A.D."/>
            <person name="Brent M.R."/>
            <person name="Brooks A.N."/>
            <person name="Brown R.H."/>
            <person name="Butlin R.K."/>
            <person name="Caggese C."/>
            <person name="Calvi B.R."/>
            <person name="Bernardo de Carvalho A."/>
            <person name="Caspi A."/>
            <person name="Castrezana S."/>
            <person name="Celniker S.E."/>
            <person name="Chang J.L."/>
            <person name="Chapple C."/>
            <person name="Chatterji S."/>
            <person name="Chinwalla A."/>
            <person name="Civetta A."/>
            <person name="Clifton S.W."/>
            <person name="Comeron J.M."/>
            <person name="Costello J.C."/>
            <person name="Coyne J.A."/>
            <person name="Daub J."/>
            <person name="David R.G."/>
            <person name="Delcher A.L."/>
            <person name="Delehaunty K."/>
            <person name="Do C.B."/>
            <person name="Ebling H."/>
            <person name="Edwards K."/>
            <person name="Eickbush T."/>
            <person name="Evans J.D."/>
            <person name="Filipski A."/>
            <person name="Findeiss S."/>
            <person name="Freyhult E."/>
            <person name="Fulton L."/>
            <person name="Fulton R."/>
            <person name="Garcia A.C."/>
            <person name="Gardiner A."/>
            <person name="Garfield D.A."/>
            <person name="Garvin B.E."/>
            <person name="Gibson G."/>
            <person name="Gilbert D."/>
            <person name="Gnerre S."/>
            <person name="Godfrey J."/>
            <person name="Good R."/>
            <person name="Gotea V."/>
            <person name="Gravely B."/>
            <person name="Greenberg A.J."/>
            <person name="Griffiths-Jones S."/>
            <person name="Gross S."/>
            <person name="Guigo R."/>
            <person name="Gustafson E.A."/>
            <person name="Haerty W."/>
            <person name="Hahn M.W."/>
            <person name="Halligan D.L."/>
            <person name="Halpern A.L."/>
            <person name="Halter G.M."/>
            <person name="Han M.V."/>
            <person name="Heger A."/>
            <person name="Hillier L."/>
            <person name="Hinrichs A.S."/>
            <person name="Holmes I."/>
            <person name="Hoskins R.A."/>
            <person name="Hubisz M.J."/>
            <person name="Hultmark D."/>
            <person name="Huntley M.A."/>
            <person name="Jaffe D.B."/>
            <person name="Jagadeeshan S."/>
            <person name="Jeck W.R."/>
            <person name="Johnson J."/>
            <person name="Jones C.D."/>
            <person name="Jordan W.C."/>
            <person name="Karpen G.H."/>
            <person name="Kataoka E."/>
            <person name="Keightley P.D."/>
            <person name="Kheradpour P."/>
            <person name="Kirkness E.F."/>
            <person name="Koerich L.B."/>
            <person name="Kristiansen K."/>
            <person name="Kudrna D."/>
            <person name="Kulathinal R.J."/>
            <person name="Kumar S."/>
            <person name="Kwok R."/>
            <person name="Lander E."/>
            <person name="Langley C.H."/>
            <person name="Lapoint R."/>
            <person name="Lazzaro B.P."/>
            <person name="Lee S.J."/>
            <person name="Levesque L."/>
            <person name="Li R."/>
            <person name="Lin C.F."/>
            <person name="Lin M.F."/>
            <person name="Lindblad-Toh K."/>
            <person name="Llopart A."/>
            <person name="Long M."/>
            <person name="Low L."/>
            <person name="Lozovsky E."/>
            <person name="Lu J."/>
            <person name="Luo M."/>
            <person name="Machado C.A."/>
            <person name="Makalowski W."/>
            <person name="Marzo M."/>
            <person name="Matsuda M."/>
            <person name="Matzkin L."/>
            <person name="McAllister B."/>
            <person name="McBride C.S."/>
            <person name="McKernan B."/>
            <person name="McKernan K."/>
            <person name="Mendez-Lago M."/>
            <person name="Minx P."/>
            <person name="Mollenhauer M.U."/>
            <person name="Montooth K."/>
            <person name="Mount S.M."/>
            <person name="Mu X."/>
            <person name="Myers E."/>
            <person name="Negre B."/>
            <person name="Newfeld S."/>
            <person name="Nielsen R."/>
            <person name="Noor M.A."/>
            <person name="O'Grady P."/>
            <person name="Pachter L."/>
            <person name="Papaceit M."/>
            <person name="Parisi M.J."/>
            <person name="Parisi M."/>
            <person name="Parts L."/>
            <person name="Pedersen J.S."/>
            <person name="Pesole G."/>
            <person name="Phillippy A.M."/>
            <person name="Ponting C.P."/>
            <person name="Pop M."/>
            <person name="Porcelli D."/>
            <person name="Powell J.R."/>
            <person name="Prohaska S."/>
            <person name="Pruitt K."/>
            <person name="Puig M."/>
            <person name="Quesneville H."/>
            <person name="Ram K.R."/>
            <person name="Rand D."/>
            <person name="Rasmussen M.D."/>
            <person name="Reed L.K."/>
            <person name="Reenan R."/>
            <person name="Reily A."/>
            <person name="Remington K.A."/>
            <person name="Rieger T.T."/>
            <person name="Ritchie M.G."/>
            <person name="Robin C."/>
            <person name="Rogers Y.H."/>
            <person name="Rohde C."/>
            <person name="Rozas J."/>
            <person name="Rubenfield M.J."/>
            <person name="Ruiz A."/>
            <person name="Russo S."/>
            <person name="Salzberg S.L."/>
            <person name="Sanchez-Gracia A."/>
            <person name="Saranga D.J."/>
            <person name="Sato H."/>
            <person name="Schaeffer S.W."/>
            <person name="Schatz M.C."/>
            <person name="Schlenke T."/>
            <person name="Schwartz R."/>
            <person name="Segarra C."/>
            <person name="Singh R.S."/>
            <person name="Sirot L."/>
            <person name="Sirota M."/>
            <person name="Sisneros N.B."/>
            <person name="Smith C.D."/>
            <person name="Smith T.F."/>
            <person name="Spieth J."/>
            <person name="Stage D.E."/>
            <person name="Stark A."/>
            <person name="Stephan W."/>
            <person name="Strausberg R.L."/>
            <person name="Strempel S."/>
            <person name="Sturgill D."/>
            <person name="Sutton G."/>
            <person name="Sutton G.G."/>
            <person name="Tao W."/>
            <person name="Teichmann S."/>
            <person name="Tobari Y.N."/>
            <person name="Tomimura Y."/>
            <person name="Tsolas J.M."/>
            <person name="Valente V.L."/>
            <person name="Venter E."/>
            <person name="Venter J.C."/>
            <person name="Vicario S."/>
            <person name="Vieira F.G."/>
            <person name="Vilella A.J."/>
            <person name="Villasante A."/>
            <person name="Walenz B."/>
            <person name="Wang J."/>
            <person name="Wasserman M."/>
            <person name="Watts T."/>
            <person name="Wilson D."/>
            <person name="Wilson R.K."/>
            <person name="Wing R.A."/>
            <person name="Wolfner M.F."/>
            <person name="Wong A."/>
            <person name="Wong G.K."/>
            <person name="Wu C.I."/>
            <person name="Wu G."/>
            <person name="Yamamoto D."/>
            <person name="Yang H.P."/>
            <person name="Yang S.P."/>
            <person name="Yorke J.A."/>
            <person name="Yoshida K."/>
            <person name="Zdobnov E."/>
            <person name="Zhang P."/>
            <person name="Zhang Y."/>
            <person name="Zimin A.V."/>
            <person name="Baldwin J."/>
            <person name="Abdouelleil A."/>
            <person name="Abdulkadir J."/>
            <person name="Abebe A."/>
            <person name="Abera B."/>
            <person name="Abreu J."/>
            <person name="Acer S.C."/>
            <person name="Aftuck L."/>
            <person name="Alexander A."/>
            <person name="An P."/>
            <person name="Anderson E."/>
            <person name="Anderson S."/>
            <person name="Arachi H."/>
            <person name="Azer M."/>
            <person name="Bachantsang P."/>
            <person name="Barry A."/>
            <person name="Bayul T."/>
            <person name="Berlin A."/>
            <person name="Bessette D."/>
            <person name="Bloom T."/>
            <person name="Blye J."/>
            <person name="Boguslavskiy L."/>
            <person name="Bonnet C."/>
            <person name="Boukhgalter B."/>
            <person name="Bourzgui I."/>
            <person name="Brown A."/>
            <person name="Cahill P."/>
            <person name="Channer S."/>
            <person name="Cheshatsang Y."/>
            <person name="Chuda L."/>
            <person name="Citroen M."/>
            <person name="Collymore A."/>
            <person name="Cooke P."/>
            <person name="Costello M."/>
            <person name="D'Aco K."/>
            <person name="Daza R."/>
            <person name="De Haan G."/>
            <person name="DeGray S."/>
            <person name="DeMaso C."/>
            <person name="Dhargay N."/>
            <person name="Dooley K."/>
            <person name="Dooley E."/>
            <person name="Doricent M."/>
            <person name="Dorje P."/>
            <person name="Dorjee K."/>
            <person name="Dupes A."/>
            <person name="Elong R."/>
            <person name="Falk J."/>
            <person name="Farina A."/>
            <person name="Faro S."/>
            <person name="Ferguson D."/>
            <person name="Fisher S."/>
            <person name="Foley C.D."/>
            <person name="Franke A."/>
            <person name="Friedrich D."/>
            <person name="Gadbois L."/>
            <person name="Gearin G."/>
            <person name="Gearin C.R."/>
            <person name="Giannoukos G."/>
            <person name="Goode T."/>
            <person name="Graham J."/>
            <person name="Grandbois E."/>
            <person name="Grewal S."/>
            <person name="Gyaltsen K."/>
            <person name="Hafez N."/>
            <person name="Hagos B."/>
            <person name="Hall J."/>
            <person name="Henson C."/>
            <person name="Hollinger A."/>
            <person name="Honan T."/>
            <person name="Huard M.D."/>
            <person name="Hughes L."/>
            <person name="Hurhula B."/>
            <person name="Husby M.E."/>
            <person name="Kamat A."/>
            <person name="Kanga B."/>
            <person name="Kashin S."/>
            <person name="Khazanovich D."/>
            <person name="Kisner P."/>
            <person name="Lance K."/>
            <person name="Lara M."/>
            <person name="Lee W."/>
            <person name="Lennon N."/>
            <person name="Letendre F."/>
            <person name="LeVine R."/>
            <person name="Lipovsky A."/>
            <person name="Liu X."/>
            <person name="Liu J."/>
            <person name="Liu S."/>
            <person name="Lokyitsang T."/>
            <person name="Lokyitsang Y."/>
            <person name="Lubonja R."/>
            <person name="Lui A."/>
            <person name="MacDonald P."/>
            <person name="Magnisalis V."/>
            <person name="Maru K."/>
            <person name="Matthews C."/>
            <person name="McCusker W."/>
            <person name="McDonough S."/>
            <person name="Mehta T."/>
            <person name="Meldrim J."/>
            <person name="Meneus L."/>
            <person name="Mihai O."/>
            <person name="Mihalev A."/>
            <person name="Mihova T."/>
            <person name="Mittelman R."/>
            <person name="Mlenga V."/>
            <person name="Montmayeur A."/>
            <person name="Mulrain L."/>
            <person name="Navidi A."/>
            <person name="Naylor J."/>
            <person name="Negash T."/>
            <person name="Nguyen T."/>
            <person name="Nguyen N."/>
            <person name="Nicol R."/>
            <person name="Norbu C."/>
            <person name="Norbu N."/>
            <person name="Novod N."/>
            <person name="O'Neill B."/>
            <person name="Osman S."/>
            <person name="Markiewicz E."/>
            <person name="Oyono O.L."/>
            <person name="Patti C."/>
            <person name="Phunkhang P."/>
            <person name="Pierre F."/>
            <person name="Priest M."/>
            <person name="Raghuraman S."/>
            <person name="Rege F."/>
            <person name="Reyes R."/>
            <person name="Rise C."/>
            <person name="Rogov P."/>
            <person name="Ross K."/>
            <person name="Ryan E."/>
            <person name="Settipalli S."/>
            <person name="Shea T."/>
            <person name="Sherpa N."/>
            <person name="Shi L."/>
            <person name="Shih D."/>
            <person name="Sparrow T."/>
            <person name="Spaulding J."/>
            <person name="Stalker J."/>
            <person name="Stange-Thomann N."/>
            <person name="Stavropoulos S."/>
            <person name="Stone C."/>
            <person name="Strader C."/>
            <person name="Tesfaye S."/>
            <person name="Thomson T."/>
            <person name="Thoulutsang Y."/>
            <person name="Thoulutsang D."/>
            <person name="Topham K."/>
            <person name="Topping I."/>
            <person name="Tsamla T."/>
            <person name="Vassiliev H."/>
            <person name="Vo A."/>
            <person name="Wangchuk T."/>
            <person name="Wangdi T."/>
            <person name="Weiand M."/>
            <person name="Wilkinson J."/>
            <person name="Wilson A."/>
            <person name="Yadav S."/>
            <person name="Young G."/>
            <person name="Yu Q."/>
            <person name="Zembek L."/>
            <person name="Zhong D."/>
            <person name="Zimmer A."/>
            <person name="Zwirko Z."/>
            <person name="Jaffe D.B."/>
            <person name="Alvarez P."/>
            <person name="Brockman W."/>
            <person name="Butler J."/>
            <person name="Chin C."/>
            <person name="Gnerre S."/>
            <person name="Grabherr M."/>
            <person name="Kleber M."/>
            <person name="Mauceli E."/>
            <person name="MacCallum I."/>
        </authorList>
    </citation>
    <scope>NUCLEOTIDE SEQUENCE [LARGE SCALE GENOMIC DNA]</scope>
    <source>
        <strain evidence="8">Tucson 14030-0811.24</strain>
    </source>
</reference>
<comment type="subcellular location">
    <subcellularLocation>
        <location evidence="1">Mitochondrion outer membrane</location>
    </subcellularLocation>
</comment>
<dbReference type="InterPro" id="IPR027246">
    <property type="entry name" value="Porin_Euk/Tom40"/>
</dbReference>
<comment type="similarity">
    <text evidence="2">Belongs to the eukaryotic mitochondrial porin family.</text>
</comment>
<feature type="compositionally biased region" description="Acidic residues" evidence="6">
    <location>
        <begin position="23"/>
        <end position="41"/>
    </location>
</feature>
<keyword evidence="3" id="KW-1134">Transmembrane beta strand</keyword>
<dbReference type="GO" id="GO:0015288">
    <property type="term" value="F:porin activity"/>
    <property type="evidence" value="ECO:0007669"/>
    <property type="project" value="UniProtKB-KW"/>
</dbReference>
<dbReference type="KEGG" id="dwi:6641758"/>
<keyword evidence="3" id="KW-0472">Membrane</keyword>
<dbReference type="SMR" id="B4MU49"/>
<feature type="region of interest" description="Disordered" evidence="6">
    <location>
        <begin position="1"/>
        <end position="49"/>
    </location>
</feature>
<dbReference type="InterPro" id="IPR023614">
    <property type="entry name" value="Porin_dom_sf"/>
</dbReference>
<gene>
    <name evidence="7" type="primary">Dwil\GK23977</name>
    <name evidence="7" type="ORF">Dwil_GK23977</name>
</gene>
<dbReference type="GO" id="GO:0046930">
    <property type="term" value="C:pore complex"/>
    <property type="evidence" value="ECO:0007669"/>
    <property type="project" value="UniProtKB-KW"/>
</dbReference>
<dbReference type="PhylomeDB" id="B4MU49"/>
<dbReference type="CDD" id="cd07306">
    <property type="entry name" value="Porin3_VDAC"/>
    <property type="match status" value="1"/>
</dbReference>
<dbReference type="Gene3D" id="2.40.160.10">
    <property type="entry name" value="Porin"/>
    <property type="match status" value="1"/>
</dbReference>
<protein>
    <recommendedName>
        <fullName evidence="9">Voltage-dependent anion-selective channel protein 3</fullName>
    </recommendedName>
</protein>
<dbReference type="InParanoid" id="B4MU49"/>
<evidence type="ECO:0000256" key="2">
    <source>
        <dbReference type="ARBA" id="ARBA00007780"/>
    </source>
</evidence>
<keyword evidence="4" id="KW-1000">Mitochondrion outer membrane</keyword>
<dbReference type="OrthoDB" id="7827681at2759"/>